<organism evidence="1 2">
    <name type="scientific">Plakobranchus ocellatus</name>
    <dbReference type="NCBI Taxonomy" id="259542"/>
    <lineage>
        <taxon>Eukaryota</taxon>
        <taxon>Metazoa</taxon>
        <taxon>Spiralia</taxon>
        <taxon>Lophotrochozoa</taxon>
        <taxon>Mollusca</taxon>
        <taxon>Gastropoda</taxon>
        <taxon>Heterobranchia</taxon>
        <taxon>Euthyneura</taxon>
        <taxon>Panpulmonata</taxon>
        <taxon>Sacoglossa</taxon>
        <taxon>Placobranchoidea</taxon>
        <taxon>Plakobranchidae</taxon>
        <taxon>Plakobranchus</taxon>
    </lineage>
</organism>
<dbReference type="EMBL" id="BLXT01008173">
    <property type="protein sequence ID" value="GFO46237.1"/>
    <property type="molecule type" value="Genomic_DNA"/>
</dbReference>
<reference evidence="1 2" key="1">
    <citation type="journal article" date="2021" name="Elife">
        <title>Chloroplast acquisition without the gene transfer in kleptoplastic sea slugs, Plakobranchus ocellatus.</title>
        <authorList>
            <person name="Maeda T."/>
            <person name="Takahashi S."/>
            <person name="Yoshida T."/>
            <person name="Shimamura S."/>
            <person name="Takaki Y."/>
            <person name="Nagai Y."/>
            <person name="Toyoda A."/>
            <person name="Suzuki Y."/>
            <person name="Arimoto A."/>
            <person name="Ishii H."/>
            <person name="Satoh N."/>
            <person name="Nishiyama T."/>
            <person name="Hasebe M."/>
            <person name="Maruyama T."/>
            <person name="Minagawa J."/>
            <person name="Obokata J."/>
            <person name="Shigenobu S."/>
        </authorList>
    </citation>
    <scope>NUCLEOTIDE SEQUENCE [LARGE SCALE GENOMIC DNA]</scope>
</reference>
<evidence type="ECO:0000313" key="2">
    <source>
        <dbReference type="Proteomes" id="UP000735302"/>
    </source>
</evidence>
<comment type="caution">
    <text evidence="1">The sequence shown here is derived from an EMBL/GenBank/DDBJ whole genome shotgun (WGS) entry which is preliminary data.</text>
</comment>
<evidence type="ECO:0000313" key="1">
    <source>
        <dbReference type="EMBL" id="GFO46237.1"/>
    </source>
</evidence>
<accession>A0AAV4DQ52</accession>
<sequence>MKLGVMGGFFHMMSTDNAPNHRLCPKGPTSWCKYNRALANNQTTPPHNPTFTPDIGKYVFPVIKRLTDTKLLRRCVKMTTKTRMRVSMPRFGSVAQSPNLPTFPQ</sequence>
<protein>
    <submittedName>
        <fullName evidence="1">Uncharacterized protein</fullName>
    </submittedName>
</protein>
<dbReference type="Proteomes" id="UP000735302">
    <property type="component" value="Unassembled WGS sequence"/>
</dbReference>
<keyword evidence="2" id="KW-1185">Reference proteome</keyword>
<name>A0AAV4DQ52_9GAST</name>
<dbReference type="AlphaFoldDB" id="A0AAV4DQ52"/>
<proteinExistence type="predicted"/>
<gene>
    <name evidence="1" type="ORF">PoB_007274200</name>
</gene>